<dbReference type="AlphaFoldDB" id="A0A1X7ULU5"/>
<sequence length="411" mass="45932">MTSTQSIAGSELSTRTAEKGSATAEKKSATAEKRSATAEKRSATAESSSKDGASLLYTLQQEKMTEELIQSIGAKQHPHDMLWHSTSKLLQLKQELSMTDRELEEKKREVNMRLEATEERYKALEKKKEALAQRMKKFNAVIEEGKIVRYKALQRKTEEERELKIKEAKATQLIRELAYLKTKNKEILKACEKNKPSEQYLEKVYDAAPTSYFDTIDSKAESVINRMKALSTSGKQIHDELTMKTDETITMRNEMNINFPFSYPPLSPPLRVYGDPEEAVICEAISSMTVLCINGLFNLRFLISSLQQIVPFIAHPLVLLNAISDPIPCSVLDCVMKQQDLDSLFECSQVIEGVKVLRELKTASRGGGGGGSGSTGRDDSYPLVAIGFCPLEGGIKRRRGRLAAGIIKLWK</sequence>
<dbReference type="InterPro" id="IPR025252">
    <property type="entry name" value="DUF4200"/>
</dbReference>
<feature type="compositionally biased region" description="Basic and acidic residues" evidence="2">
    <location>
        <begin position="24"/>
        <end position="43"/>
    </location>
</feature>
<feature type="domain" description="DUF4200" evidence="3">
    <location>
        <begin position="89"/>
        <end position="206"/>
    </location>
</feature>
<evidence type="ECO:0000259" key="3">
    <source>
        <dbReference type="Pfam" id="PF13863"/>
    </source>
</evidence>
<evidence type="ECO:0000256" key="1">
    <source>
        <dbReference type="SAM" id="Coils"/>
    </source>
</evidence>
<protein>
    <recommendedName>
        <fullName evidence="3">DUF4200 domain-containing protein</fullName>
    </recommendedName>
</protein>
<reference evidence="4" key="1">
    <citation type="submission" date="2017-05" db="UniProtKB">
        <authorList>
            <consortium name="EnsemblMetazoa"/>
        </authorList>
    </citation>
    <scope>IDENTIFICATION</scope>
</reference>
<dbReference type="Pfam" id="PF13863">
    <property type="entry name" value="DUF4200"/>
    <property type="match status" value="1"/>
</dbReference>
<dbReference type="OrthoDB" id="242910at2759"/>
<organism evidence="4">
    <name type="scientific">Amphimedon queenslandica</name>
    <name type="common">Sponge</name>
    <dbReference type="NCBI Taxonomy" id="400682"/>
    <lineage>
        <taxon>Eukaryota</taxon>
        <taxon>Metazoa</taxon>
        <taxon>Porifera</taxon>
        <taxon>Demospongiae</taxon>
        <taxon>Heteroscleromorpha</taxon>
        <taxon>Haplosclerida</taxon>
        <taxon>Niphatidae</taxon>
        <taxon>Amphimedon</taxon>
    </lineage>
</organism>
<name>A0A1X7ULU5_AMPQE</name>
<accession>A0A1X7ULU5</accession>
<feature type="region of interest" description="Disordered" evidence="2">
    <location>
        <begin position="1"/>
        <end position="51"/>
    </location>
</feature>
<feature type="coiled-coil region" evidence="1">
    <location>
        <begin position="89"/>
        <end position="176"/>
    </location>
</feature>
<keyword evidence="1" id="KW-0175">Coiled coil</keyword>
<evidence type="ECO:0000256" key="2">
    <source>
        <dbReference type="SAM" id="MobiDB-lite"/>
    </source>
</evidence>
<dbReference type="InParanoid" id="A0A1X7ULU5"/>
<evidence type="ECO:0000313" key="4">
    <source>
        <dbReference type="EnsemblMetazoa" id="Aqu2.1.28738_001"/>
    </source>
</evidence>
<proteinExistence type="predicted"/>
<feature type="compositionally biased region" description="Polar residues" evidence="2">
    <location>
        <begin position="1"/>
        <end position="15"/>
    </location>
</feature>
<dbReference type="EnsemblMetazoa" id="Aqu2.1.28738_001">
    <property type="protein sequence ID" value="Aqu2.1.28738_001"/>
    <property type="gene ID" value="Aqu2.1.28738"/>
</dbReference>